<protein>
    <submittedName>
        <fullName evidence="2">Uncharacterized protein</fullName>
    </submittedName>
</protein>
<evidence type="ECO:0000256" key="1">
    <source>
        <dbReference type="SAM" id="Phobius"/>
    </source>
</evidence>
<gene>
    <name evidence="2" type="ORF">DFJ67_6466</name>
</gene>
<dbReference type="RefSeq" id="WP_116071922.1">
    <property type="nucleotide sequence ID" value="NZ_QUMQ01000001.1"/>
</dbReference>
<dbReference type="AlphaFoldDB" id="A0A3D9ZV82"/>
<accession>A0A3D9ZV82</accession>
<feature type="transmembrane region" description="Helical" evidence="1">
    <location>
        <begin position="60"/>
        <end position="84"/>
    </location>
</feature>
<comment type="caution">
    <text evidence="2">The sequence shown here is derived from an EMBL/GenBank/DDBJ whole genome shotgun (WGS) entry which is preliminary data.</text>
</comment>
<evidence type="ECO:0000313" key="2">
    <source>
        <dbReference type="EMBL" id="REG00413.1"/>
    </source>
</evidence>
<organism evidence="2 3">
    <name type="scientific">Asanoa ferruginea</name>
    <dbReference type="NCBI Taxonomy" id="53367"/>
    <lineage>
        <taxon>Bacteria</taxon>
        <taxon>Bacillati</taxon>
        <taxon>Actinomycetota</taxon>
        <taxon>Actinomycetes</taxon>
        <taxon>Micromonosporales</taxon>
        <taxon>Micromonosporaceae</taxon>
        <taxon>Asanoa</taxon>
    </lineage>
</organism>
<keyword evidence="3" id="KW-1185">Reference proteome</keyword>
<reference evidence="2 3" key="1">
    <citation type="submission" date="2018-08" db="EMBL/GenBank/DDBJ databases">
        <title>Sequencing the genomes of 1000 actinobacteria strains.</title>
        <authorList>
            <person name="Klenk H.-P."/>
        </authorList>
    </citation>
    <scope>NUCLEOTIDE SEQUENCE [LARGE SCALE GENOMIC DNA]</scope>
    <source>
        <strain evidence="2 3">DSM 44099</strain>
    </source>
</reference>
<evidence type="ECO:0000313" key="3">
    <source>
        <dbReference type="Proteomes" id="UP000256913"/>
    </source>
</evidence>
<dbReference type="NCBIfam" id="NF033218">
    <property type="entry name" value="anchor_AmaP"/>
    <property type="match status" value="1"/>
</dbReference>
<feature type="transmembrane region" description="Helical" evidence="1">
    <location>
        <begin position="12"/>
        <end position="40"/>
    </location>
</feature>
<dbReference type="Proteomes" id="UP000256913">
    <property type="component" value="Unassembled WGS sequence"/>
</dbReference>
<dbReference type="OrthoDB" id="3363827at2"/>
<dbReference type="EMBL" id="QUMQ01000001">
    <property type="protein sequence ID" value="REG00413.1"/>
    <property type="molecule type" value="Genomic_DNA"/>
</dbReference>
<name>A0A3D9ZV82_9ACTN</name>
<keyword evidence="1" id="KW-1133">Transmembrane helix</keyword>
<keyword evidence="1" id="KW-0472">Membrane</keyword>
<proteinExistence type="predicted"/>
<keyword evidence="1" id="KW-0812">Transmembrane</keyword>
<sequence>MLRGHADRITRIVLIVIAACFLAIGGAIIAANTGLFASGFPQRTLLENPAVSWIGGHSTWFWPIAAAVATVLGVLALLWLIAVLRGPTKTHDLSIDGSARTTLGATALRDALTNEIQGYRGVDDAKVRVYGDAIQPKLGVRVSLTADARVAEVRDRIEQQALAHAREALNAPGLPVILDLGVSKKSSPRVE</sequence>